<dbReference type="InterPro" id="IPR000477">
    <property type="entry name" value="RT_dom"/>
</dbReference>
<dbReference type="FunFam" id="3.30.70.270:FF:000023">
    <property type="entry name" value="Pol"/>
    <property type="match status" value="1"/>
</dbReference>
<dbReference type="PANTHER" id="PTHR33064:SF37">
    <property type="entry name" value="RIBONUCLEASE H"/>
    <property type="match status" value="1"/>
</dbReference>
<dbReference type="CDD" id="cd01647">
    <property type="entry name" value="RT_LTR"/>
    <property type="match status" value="1"/>
</dbReference>
<accession>A0AA88IRB1</accession>
<feature type="domain" description="Reverse transcriptase" evidence="1">
    <location>
        <begin position="4"/>
        <end position="113"/>
    </location>
</feature>
<sequence>MFFSNGFYRVPVDPNDRDKTGFITPFGLFRFKRAPFGLCNMPSTFQRLMDRVFKSIWHKTLECFLDGLISHTENTERHLNVLELVFAKVREANLRLRPSKCKFLAESVVVLGHLVSHGSIRPDPEKIRAVEKLDYPSNLAELRSTLGLFSWFRKYIPRFSELTSPLTELTKKNVPFEWTELHGSAFNSLKEKLISSPILELPKIGKGDSVLAYDASNSAIAAKLSQV</sequence>
<evidence type="ECO:0000259" key="1">
    <source>
        <dbReference type="Pfam" id="PF00078"/>
    </source>
</evidence>
<gene>
    <name evidence="2" type="ORF">QYM36_001692</name>
</gene>
<organism evidence="2 3">
    <name type="scientific">Artemia franciscana</name>
    <name type="common">Brine shrimp</name>
    <name type="synonym">Artemia sanfranciscana</name>
    <dbReference type="NCBI Taxonomy" id="6661"/>
    <lineage>
        <taxon>Eukaryota</taxon>
        <taxon>Metazoa</taxon>
        <taxon>Ecdysozoa</taxon>
        <taxon>Arthropoda</taxon>
        <taxon>Crustacea</taxon>
        <taxon>Branchiopoda</taxon>
        <taxon>Anostraca</taxon>
        <taxon>Artemiidae</taxon>
        <taxon>Artemia</taxon>
    </lineage>
</organism>
<comment type="caution">
    <text evidence="2">The sequence shown here is derived from an EMBL/GenBank/DDBJ whole genome shotgun (WGS) entry which is preliminary data.</text>
</comment>
<dbReference type="EMBL" id="JAVRJZ010000003">
    <property type="protein sequence ID" value="KAK2725327.1"/>
    <property type="molecule type" value="Genomic_DNA"/>
</dbReference>
<dbReference type="Gene3D" id="3.30.70.270">
    <property type="match status" value="2"/>
</dbReference>
<dbReference type="Proteomes" id="UP001187531">
    <property type="component" value="Unassembled WGS sequence"/>
</dbReference>
<keyword evidence="3" id="KW-1185">Reference proteome</keyword>
<name>A0AA88IRB1_ARTSF</name>
<reference evidence="2" key="1">
    <citation type="submission" date="2023-07" db="EMBL/GenBank/DDBJ databases">
        <title>Chromosome-level genome assembly of Artemia franciscana.</title>
        <authorList>
            <person name="Jo E."/>
        </authorList>
    </citation>
    <scope>NUCLEOTIDE SEQUENCE</scope>
    <source>
        <tissue evidence="2">Whole body</tissue>
    </source>
</reference>
<dbReference type="Pfam" id="PF00078">
    <property type="entry name" value="RVT_1"/>
    <property type="match status" value="1"/>
</dbReference>
<evidence type="ECO:0000313" key="2">
    <source>
        <dbReference type="EMBL" id="KAK2725327.1"/>
    </source>
</evidence>
<dbReference type="SUPFAM" id="SSF56672">
    <property type="entry name" value="DNA/RNA polymerases"/>
    <property type="match status" value="1"/>
</dbReference>
<dbReference type="InterPro" id="IPR043128">
    <property type="entry name" value="Rev_trsase/Diguanyl_cyclase"/>
</dbReference>
<dbReference type="InterPro" id="IPR043502">
    <property type="entry name" value="DNA/RNA_pol_sf"/>
</dbReference>
<evidence type="ECO:0000313" key="3">
    <source>
        <dbReference type="Proteomes" id="UP001187531"/>
    </source>
</evidence>
<dbReference type="AlphaFoldDB" id="A0AA88IRB1"/>
<dbReference type="GO" id="GO:0071897">
    <property type="term" value="P:DNA biosynthetic process"/>
    <property type="evidence" value="ECO:0007669"/>
    <property type="project" value="UniProtKB-ARBA"/>
</dbReference>
<dbReference type="InterPro" id="IPR051320">
    <property type="entry name" value="Viral_Replic_Matur_Polypro"/>
</dbReference>
<proteinExistence type="predicted"/>
<dbReference type="Gene3D" id="3.10.10.10">
    <property type="entry name" value="HIV Type 1 Reverse Transcriptase, subunit A, domain 1"/>
    <property type="match status" value="1"/>
</dbReference>
<protein>
    <recommendedName>
        <fullName evidence="1">Reverse transcriptase domain-containing protein</fullName>
    </recommendedName>
</protein>
<dbReference type="PANTHER" id="PTHR33064">
    <property type="entry name" value="POL PROTEIN"/>
    <property type="match status" value="1"/>
</dbReference>